<evidence type="ECO:0000256" key="1">
    <source>
        <dbReference type="ARBA" id="ARBA00023015"/>
    </source>
</evidence>
<reference evidence="5 6" key="1">
    <citation type="submission" date="2022-06" db="EMBL/GenBank/DDBJ databases">
        <title>Halogeometricum sp. a new haloarchaeum isolate from saline soil.</title>
        <authorList>
            <person name="Strakova D."/>
            <person name="Galisteo C."/>
            <person name="Sanchez-Porro C."/>
            <person name="Ventosa A."/>
        </authorList>
    </citation>
    <scope>NUCLEOTIDE SEQUENCE [LARGE SCALE GENOMIC DNA]</scope>
    <source>
        <strain evidence="6">S3BR25-2</strain>
    </source>
</reference>
<dbReference type="InterPro" id="IPR056531">
    <property type="entry name" value="HVO_A0563_N"/>
</dbReference>
<dbReference type="Proteomes" id="UP001254813">
    <property type="component" value="Unassembled WGS sequence"/>
</dbReference>
<proteinExistence type="predicted"/>
<protein>
    <submittedName>
        <fullName evidence="5">Helix-turn-helix domain-containing protein</fullName>
    </submittedName>
</protein>
<dbReference type="Pfam" id="PF24280">
    <property type="entry name" value="HVO_A0563_N"/>
    <property type="match status" value="1"/>
</dbReference>
<feature type="domain" description="HTH bat-type" evidence="3">
    <location>
        <begin position="156"/>
        <end position="207"/>
    </location>
</feature>
<sequence length="221" mass="24339">MYQATFEISGDGGYALATAETDASLELWCNEHCDLLHIRGASAEAVVERVERAVGVRERLDREGEVLLITDDCLRRREPNAIEAYLVRNDCLLLPPVRYEGGAKRCRVLALDPASLTAVYRELLADGLAVDVRSKRRANAVAEGVPPSPADLLPDLSPRQYDALRAAVEGGYYEIPRETTTEELAAELGVGRRTAEEHLRRAENKLVGAVFERLRGRRGAG</sequence>
<dbReference type="PANTHER" id="PTHR34236:SF1">
    <property type="entry name" value="DIMETHYL SULFOXIDE REDUCTASE TRANSCRIPTIONAL ACTIVATOR"/>
    <property type="match status" value="1"/>
</dbReference>
<evidence type="ECO:0000256" key="2">
    <source>
        <dbReference type="ARBA" id="ARBA00023163"/>
    </source>
</evidence>
<accession>A0ABU2G274</accession>
<gene>
    <name evidence="5" type="ORF">NDI79_11960</name>
</gene>
<dbReference type="InterPro" id="IPR036388">
    <property type="entry name" value="WH-like_DNA-bd_sf"/>
</dbReference>
<dbReference type="Pfam" id="PF04967">
    <property type="entry name" value="HTH_10"/>
    <property type="match status" value="1"/>
</dbReference>
<feature type="domain" description="HVO-A0563 N-terminal" evidence="4">
    <location>
        <begin position="4"/>
        <end position="145"/>
    </location>
</feature>
<evidence type="ECO:0000259" key="4">
    <source>
        <dbReference type="Pfam" id="PF24280"/>
    </source>
</evidence>
<evidence type="ECO:0000313" key="5">
    <source>
        <dbReference type="EMBL" id="MDS0294885.1"/>
    </source>
</evidence>
<dbReference type="InterPro" id="IPR007050">
    <property type="entry name" value="HTH_bacterioopsin"/>
</dbReference>
<organism evidence="5 6">
    <name type="scientific">Halogeometricum luteum</name>
    <dbReference type="NCBI Taxonomy" id="2950537"/>
    <lineage>
        <taxon>Archaea</taxon>
        <taxon>Methanobacteriati</taxon>
        <taxon>Methanobacteriota</taxon>
        <taxon>Stenosarchaea group</taxon>
        <taxon>Halobacteria</taxon>
        <taxon>Halobacteriales</taxon>
        <taxon>Haloferacaceae</taxon>
        <taxon>Halogeometricum</taxon>
    </lineage>
</organism>
<dbReference type="EMBL" id="JAMQOQ010000002">
    <property type="protein sequence ID" value="MDS0294885.1"/>
    <property type="molecule type" value="Genomic_DNA"/>
</dbReference>
<name>A0ABU2G274_9EURY</name>
<dbReference type="PANTHER" id="PTHR34236">
    <property type="entry name" value="DIMETHYL SULFOXIDE REDUCTASE TRANSCRIPTIONAL ACTIVATOR"/>
    <property type="match status" value="1"/>
</dbReference>
<evidence type="ECO:0000259" key="3">
    <source>
        <dbReference type="Pfam" id="PF04967"/>
    </source>
</evidence>
<keyword evidence="6" id="KW-1185">Reference proteome</keyword>
<dbReference type="RefSeq" id="WP_310928689.1">
    <property type="nucleotide sequence ID" value="NZ_JAMQOQ010000002.1"/>
</dbReference>
<comment type="caution">
    <text evidence="5">The sequence shown here is derived from an EMBL/GenBank/DDBJ whole genome shotgun (WGS) entry which is preliminary data.</text>
</comment>
<keyword evidence="2" id="KW-0804">Transcription</keyword>
<evidence type="ECO:0000313" key="6">
    <source>
        <dbReference type="Proteomes" id="UP001254813"/>
    </source>
</evidence>
<keyword evidence="1" id="KW-0805">Transcription regulation</keyword>
<dbReference type="Gene3D" id="1.10.10.10">
    <property type="entry name" value="Winged helix-like DNA-binding domain superfamily/Winged helix DNA-binding domain"/>
    <property type="match status" value="1"/>
</dbReference>